<keyword evidence="1" id="KW-1133">Transmembrane helix</keyword>
<accession>A0A7S4EHD7</accession>
<sequence>MKQSTCISPVRLMFVILTFAFTLSVIILSAFLPSGSQYWANNDSDLLRMRAPRDMGTASTKDNVDQPRLIVVAPTFYSDTSETRYLLGLEACQKAAEYGVEFILVDASPSQNIRNGLEHAGRSGDGRSFVRVVRQSYKGKKGAALREAIAYAVDELREENNKKTTMIGFQELEKVDVIKYWNSIAKHAMESKAGIVVPRREDLHFRASYPIEQYHSEQFGNMYLDSLGKKIGLPSIDWLNGPVAFDVSLANAWLEFDGELWDAQIVPMVDCFLKRNTKITSFDIPYIHRRTMKEQEEGNLAFIEKRLYQLNFLSDTVGKQIREAAGSVVSQYE</sequence>
<evidence type="ECO:0008006" key="3">
    <source>
        <dbReference type="Google" id="ProtNLM"/>
    </source>
</evidence>
<reference evidence="2" key="1">
    <citation type="submission" date="2021-01" db="EMBL/GenBank/DDBJ databases">
        <authorList>
            <person name="Corre E."/>
            <person name="Pelletier E."/>
            <person name="Niang G."/>
            <person name="Scheremetjew M."/>
            <person name="Finn R."/>
            <person name="Kale V."/>
            <person name="Holt S."/>
            <person name="Cochrane G."/>
            <person name="Meng A."/>
            <person name="Brown T."/>
            <person name="Cohen L."/>
        </authorList>
    </citation>
    <scope>NUCLEOTIDE SEQUENCE</scope>
    <source>
        <strain evidence="2">10249 10 AB</strain>
    </source>
</reference>
<name>A0A7S4EHD7_9STRA</name>
<protein>
    <recommendedName>
        <fullName evidence="3">Glycosyltransferase 2-like domain-containing protein</fullName>
    </recommendedName>
</protein>
<gene>
    <name evidence="2" type="ORF">PAUS00366_LOCUS6882</name>
</gene>
<evidence type="ECO:0000256" key="1">
    <source>
        <dbReference type="SAM" id="Phobius"/>
    </source>
</evidence>
<dbReference type="AlphaFoldDB" id="A0A7S4EHD7"/>
<evidence type="ECO:0000313" key="2">
    <source>
        <dbReference type="EMBL" id="CAE0714130.1"/>
    </source>
</evidence>
<proteinExistence type="predicted"/>
<keyword evidence="1" id="KW-0472">Membrane</keyword>
<organism evidence="2">
    <name type="scientific">Pseudo-nitzschia australis</name>
    <dbReference type="NCBI Taxonomy" id="44445"/>
    <lineage>
        <taxon>Eukaryota</taxon>
        <taxon>Sar</taxon>
        <taxon>Stramenopiles</taxon>
        <taxon>Ochrophyta</taxon>
        <taxon>Bacillariophyta</taxon>
        <taxon>Bacillariophyceae</taxon>
        <taxon>Bacillariophycidae</taxon>
        <taxon>Bacillariales</taxon>
        <taxon>Bacillariaceae</taxon>
        <taxon>Pseudo-nitzschia</taxon>
    </lineage>
</organism>
<feature type="transmembrane region" description="Helical" evidence="1">
    <location>
        <begin position="12"/>
        <end position="32"/>
    </location>
</feature>
<dbReference type="EMBL" id="HBIX01008927">
    <property type="protein sequence ID" value="CAE0714130.1"/>
    <property type="molecule type" value="Transcribed_RNA"/>
</dbReference>
<keyword evidence="1" id="KW-0812">Transmembrane</keyword>